<keyword evidence="5" id="KW-1185">Reference proteome</keyword>
<dbReference type="InterPro" id="IPR051532">
    <property type="entry name" value="Ester_Hydrolysis_Enzymes"/>
</dbReference>
<dbReference type="CDD" id="cd01836">
    <property type="entry name" value="FeeA_FeeB_like"/>
    <property type="match status" value="1"/>
</dbReference>
<evidence type="ECO:0000259" key="3">
    <source>
        <dbReference type="Pfam" id="PF13472"/>
    </source>
</evidence>
<evidence type="ECO:0000313" key="5">
    <source>
        <dbReference type="Proteomes" id="UP000529783"/>
    </source>
</evidence>
<dbReference type="PANTHER" id="PTHR30383">
    <property type="entry name" value="THIOESTERASE 1/PROTEASE 1/LYSOPHOSPHOLIPASE L1"/>
    <property type="match status" value="1"/>
</dbReference>
<proteinExistence type="predicted"/>
<dbReference type="Proteomes" id="UP000529783">
    <property type="component" value="Unassembled WGS sequence"/>
</dbReference>
<accession>A0A7Y9JFA6</accession>
<feature type="region of interest" description="Disordered" evidence="1">
    <location>
        <begin position="290"/>
        <end position="386"/>
    </location>
</feature>
<dbReference type="EMBL" id="JACCBA010000001">
    <property type="protein sequence ID" value="NYD46780.1"/>
    <property type="molecule type" value="Genomic_DNA"/>
</dbReference>
<keyword evidence="2" id="KW-0472">Membrane</keyword>
<dbReference type="InterPro" id="IPR013830">
    <property type="entry name" value="SGNH_hydro"/>
</dbReference>
<evidence type="ECO:0000313" key="4">
    <source>
        <dbReference type="EMBL" id="NYD46780.1"/>
    </source>
</evidence>
<organism evidence="4 5">
    <name type="scientific">Actinomadura luteofluorescens</name>
    <dbReference type="NCBI Taxonomy" id="46163"/>
    <lineage>
        <taxon>Bacteria</taxon>
        <taxon>Bacillati</taxon>
        <taxon>Actinomycetota</taxon>
        <taxon>Actinomycetes</taxon>
        <taxon>Streptosporangiales</taxon>
        <taxon>Thermomonosporaceae</taxon>
        <taxon>Actinomadura</taxon>
    </lineage>
</organism>
<dbReference type="GO" id="GO:0004622">
    <property type="term" value="F:phosphatidylcholine lysophospholipase activity"/>
    <property type="evidence" value="ECO:0007669"/>
    <property type="project" value="TreeGrafter"/>
</dbReference>
<dbReference type="Pfam" id="PF13472">
    <property type="entry name" value="Lipase_GDSL_2"/>
    <property type="match status" value="1"/>
</dbReference>
<evidence type="ECO:0000256" key="1">
    <source>
        <dbReference type="SAM" id="MobiDB-lite"/>
    </source>
</evidence>
<reference evidence="4 5" key="1">
    <citation type="submission" date="2020-07" db="EMBL/GenBank/DDBJ databases">
        <title>Sequencing the genomes of 1000 actinobacteria strains.</title>
        <authorList>
            <person name="Klenk H.-P."/>
        </authorList>
    </citation>
    <scope>NUCLEOTIDE SEQUENCE [LARGE SCALE GENOMIC DNA]</scope>
    <source>
        <strain evidence="4 5">DSM 40398</strain>
    </source>
</reference>
<keyword evidence="2" id="KW-0812">Transmembrane</keyword>
<dbReference type="RefSeq" id="WP_179843984.1">
    <property type="nucleotide sequence ID" value="NZ_JACCBA010000001.1"/>
</dbReference>
<feature type="transmembrane region" description="Helical" evidence="2">
    <location>
        <begin position="12"/>
        <end position="34"/>
    </location>
</feature>
<dbReference type="InterPro" id="IPR036514">
    <property type="entry name" value="SGNH_hydro_sf"/>
</dbReference>
<gene>
    <name evidence="4" type="ORF">BJY14_002763</name>
</gene>
<dbReference type="PANTHER" id="PTHR30383:SF5">
    <property type="entry name" value="SGNH HYDROLASE-TYPE ESTERASE DOMAIN-CONTAINING PROTEIN"/>
    <property type="match status" value="1"/>
</dbReference>
<keyword evidence="2" id="KW-1133">Transmembrane helix</keyword>
<feature type="domain" description="SGNH hydrolase-type esterase" evidence="3">
    <location>
        <begin position="72"/>
        <end position="248"/>
    </location>
</feature>
<evidence type="ECO:0000256" key="2">
    <source>
        <dbReference type="SAM" id="Phobius"/>
    </source>
</evidence>
<name>A0A7Y9JFA6_9ACTN</name>
<dbReference type="AlphaFoldDB" id="A0A7Y9JFA6"/>
<dbReference type="SUPFAM" id="SSF52266">
    <property type="entry name" value="SGNH hydrolase"/>
    <property type="match status" value="1"/>
</dbReference>
<dbReference type="Gene3D" id="3.40.50.1110">
    <property type="entry name" value="SGNH hydrolase"/>
    <property type="match status" value="1"/>
</dbReference>
<feature type="compositionally biased region" description="Low complexity" evidence="1">
    <location>
        <begin position="339"/>
        <end position="351"/>
    </location>
</feature>
<protein>
    <submittedName>
        <fullName evidence="4">Lysophospholipase L1-like esterase</fullName>
    </submittedName>
</protein>
<sequence>MWRAFTARRIAAAAAYGGGGITALGGITFGLLLMQARLARRTILARPNGDPPIADGLYGGTRDGEPLSLVMLGDSTAAGLGVHTPDETPAALLATGLSAIAGRPVRLTNVARSGSRSQALGGQVDRALQTRPDVAVIMIGANDVTGRVPAAESVRHLARAVERLRGAGGEVVVGTCPDLGSVKSLMPPLRWFARRASRQLAAAQTIAVVERGGRSVSLGDLLGHEFAADPLAMFSEDRYHPSARGYAAAAAAVLPSMASALDLGHDLSAHLTADVLPVYLAAAEAAERAGTEVSGASVAGHDRGPRGRWATLRRPPLRRPPLRLPWRHSEPGPARSPVAGPGRPGLRPALRPHWRWPDRWRRSHPRVPDVPGTWGGGHQATGTPPR</sequence>
<comment type="caution">
    <text evidence="4">The sequence shown here is derived from an EMBL/GenBank/DDBJ whole genome shotgun (WGS) entry which is preliminary data.</text>
</comment>